<keyword evidence="2" id="KW-0813">Transport</keyword>
<feature type="chain" id="PRO_5043148797" evidence="5">
    <location>
        <begin position="27"/>
        <end position="534"/>
    </location>
</feature>
<sequence length="534" mass="57312">MRLAKHRVSGLIAVSAAVALSLSACGGKTETTDKATASGEQTTQTEAAPEGGAGGEIVAGVAYETTNYHPSTTSSALAMGTNWHVVEGLYQLNMKDYSVYKALAAEDEPKKISDTEYEITLRDGAKFSDGTDVTTADVVKSFERSMAEGNLYASMLSFVDKVEAKDDKTVSIKLKEPFAAFKSRLTIVKIVPAAASDDDLTKLPIGTGPWMYESINESEIVAVPNPHYNGELKAGADKMRWSVLKDDNARTTAAETGVIDVMEAIPADAISAVESAGMTVDKVPSQNMPFLLFNTTKAPFNDARVRQAIHYAINTDKLVTDNMSGEAIAANSFLATNHPMHKEAKTVFKHDQEKAKALLAEAGVSDLSITLLSTDHPWVEGLTPQIKNDLEAIGIKVTLKAEASSSLYENNLDVEQPTFDVALAPGDPSVFGNDPGLIVGWWLGDNSWTKKRSFWQTGDPENFAKLQTMMAEANKLEGDAAKAKWGEVQDFVAEQAVIYPLFHRVLATGYNGDKLANVGGIGTTGLYLLGAATK</sequence>
<dbReference type="AlphaFoldDB" id="A0A1Q5PWS9"/>
<name>A0A1Q5PWS9_9ACTO</name>
<evidence type="ECO:0000313" key="7">
    <source>
        <dbReference type="EMBL" id="OKL51922.1"/>
    </source>
</evidence>
<dbReference type="PANTHER" id="PTHR30290:SF9">
    <property type="entry name" value="OLIGOPEPTIDE-BINDING PROTEIN APPA"/>
    <property type="match status" value="1"/>
</dbReference>
<keyword evidence="3 5" id="KW-0732">Signal</keyword>
<evidence type="ECO:0000256" key="5">
    <source>
        <dbReference type="SAM" id="SignalP"/>
    </source>
</evidence>
<accession>A0A1Q5PWS9</accession>
<dbReference type="GO" id="GO:1904680">
    <property type="term" value="F:peptide transmembrane transporter activity"/>
    <property type="evidence" value="ECO:0007669"/>
    <property type="project" value="TreeGrafter"/>
</dbReference>
<dbReference type="PROSITE" id="PS51257">
    <property type="entry name" value="PROKAR_LIPOPROTEIN"/>
    <property type="match status" value="1"/>
</dbReference>
<dbReference type="GO" id="GO:0043190">
    <property type="term" value="C:ATP-binding cassette (ABC) transporter complex"/>
    <property type="evidence" value="ECO:0007669"/>
    <property type="project" value="InterPro"/>
</dbReference>
<organism evidence="7 8">
    <name type="scientific">Buchananella hordeovulneris</name>
    <dbReference type="NCBI Taxonomy" id="52770"/>
    <lineage>
        <taxon>Bacteria</taxon>
        <taxon>Bacillati</taxon>
        <taxon>Actinomycetota</taxon>
        <taxon>Actinomycetes</taxon>
        <taxon>Actinomycetales</taxon>
        <taxon>Actinomycetaceae</taxon>
        <taxon>Buchananella</taxon>
    </lineage>
</organism>
<proteinExistence type="inferred from homology"/>
<dbReference type="CDD" id="cd00995">
    <property type="entry name" value="PBP2_NikA_DppA_OppA_like"/>
    <property type="match status" value="1"/>
</dbReference>
<feature type="domain" description="Solute-binding protein family 5" evidence="6">
    <location>
        <begin position="103"/>
        <end position="436"/>
    </location>
</feature>
<dbReference type="GO" id="GO:0015833">
    <property type="term" value="P:peptide transport"/>
    <property type="evidence" value="ECO:0007669"/>
    <property type="project" value="TreeGrafter"/>
</dbReference>
<dbReference type="OrthoDB" id="5243526at2"/>
<feature type="compositionally biased region" description="Polar residues" evidence="4">
    <location>
        <begin position="34"/>
        <end position="45"/>
    </location>
</feature>
<comment type="similarity">
    <text evidence="1">Belongs to the bacterial solute-binding protein 5 family.</text>
</comment>
<dbReference type="STRING" id="52770.BSZ40_05420"/>
<dbReference type="PANTHER" id="PTHR30290">
    <property type="entry name" value="PERIPLASMIC BINDING COMPONENT OF ABC TRANSPORTER"/>
    <property type="match status" value="1"/>
</dbReference>
<dbReference type="Gene3D" id="3.10.105.10">
    <property type="entry name" value="Dipeptide-binding Protein, Domain 3"/>
    <property type="match status" value="1"/>
</dbReference>
<reference evidence="8" key="1">
    <citation type="submission" date="2016-12" db="EMBL/GenBank/DDBJ databases">
        <authorList>
            <person name="Meng X."/>
        </authorList>
    </citation>
    <scope>NUCLEOTIDE SEQUENCE [LARGE SCALE GENOMIC DNA]</scope>
    <source>
        <strain evidence="8">DSM 20732</strain>
    </source>
</reference>
<dbReference type="EMBL" id="MQVS01000004">
    <property type="protein sequence ID" value="OKL51922.1"/>
    <property type="molecule type" value="Genomic_DNA"/>
</dbReference>
<dbReference type="SUPFAM" id="SSF53850">
    <property type="entry name" value="Periplasmic binding protein-like II"/>
    <property type="match status" value="1"/>
</dbReference>
<evidence type="ECO:0000256" key="4">
    <source>
        <dbReference type="SAM" id="MobiDB-lite"/>
    </source>
</evidence>
<dbReference type="PIRSF" id="PIRSF002741">
    <property type="entry name" value="MppA"/>
    <property type="match status" value="1"/>
</dbReference>
<dbReference type="InterPro" id="IPR030678">
    <property type="entry name" value="Peptide/Ni-bd"/>
</dbReference>
<evidence type="ECO:0000256" key="3">
    <source>
        <dbReference type="ARBA" id="ARBA00022729"/>
    </source>
</evidence>
<evidence type="ECO:0000313" key="8">
    <source>
        <dbReference type="Proteomes" id="UP000185612"/>
    </source>
</evidence>
<evidence type="ECO:0000259" key="6">
    <source>
        <dbReference type="Pfam" id="PF00496"/>
    </source>
</evidence>
<feature type="signal peptide" evidence="5">
    <location>
        <begin position="1"/>
        <end position="26"/>
    </location>
</feature>
<comment type="caution">
    <text evidence="7">The sequence shown here is derived from an EMBL/GenBank/DDBJ whole genome shotgun (WGS) entry which is preliminary data.</text>
</comment>
<dbReference type="Gene3D" id="3.40.190.10">
    <property type="entry name" value="Periplasmic binding protein-like II"/>
    <property type="match status" value="1"/>
</dbReference>
<protein>
    <submittedName>
        <fullName evidence="7">ABC transporter substrate-binding protein</fullName>
    </submittedName>
</protein>
<keyword evidence="8" id="KW-1185">Reference proteome</keyword>
<dbReference type="GO" id="GO:0042597">
    <property type="term" value="C:periplasmic space"/>
    <property type="evidence" value="ECO:0007669"/>
    <property type="project" value="UniProtKB-ARBA"/>
</dbReference>
<dbReference type="InterPro" id="IPR039424">
    <property type="entry name" value="SBP_5"/>
</dbReference>
<dbReference type="Pfam" id="PF00496">
    <property type="entry name" value="SBP_bac_5"/>
    <property type="match status" value="1"/>
</dbReference>
<evidence type="ECO:0000256" key="1">
    <source>
        <dbReference type="ARBA" id="ARBA00005695"/>
    </source>
</evidence>
<dbReference type="RefSeq" id="WP_073824072.1">
    <property type="nucleotide sequence ID" value="NZ_JAUNKL010000014.1"/>
</dbReference>
<evidence type="ECO:0000256" key="2">
    <source>
        <dbReference type="ARBA" id="ARBA00022448"/>
    </source>
</evidence>
<feature type="region of interest" description="Disordered" evidence="4">
    <location>
        <begin position="29"/>
        <end position="54"/>
    </location>
</feature>
<dbReference type="Proteomes" id="UP000185612">
    <property type="component" value="Unassembled WGS sequence"/>
</dbReference>
<dbReference type="Gene3D" id="3.90.76.10">
    <property type="entry name" value="Dipeptide-binding Protein, Domain 1"/>
    <property type="match status" value="1"/>
</dbReference>
<gene>
    <name evidence="7" type="ORF">BSZ40_05420</name>
</gene>
<dbReference type="InterPro" id="IPR000914">
    <property type="entry name" value="SBP_5_dom"/>
</dbReference>